<name>A0ABT6JR53_9GAMM</name>
<evidence type="ECO:0000313" key="8">
    <source>
        <dbReference type="Proteomes" id="UP001156873"/>
    </source>
</evidence>
<evidence type="ECO:0000256" key="5">
    <source>
        <dbReference type="ARBA" id="ARBA00048391"/>
    </source>
</evidence>
<dbReference type="GO" id="GO:0008168">
    <property type="term" value="F:methyltransferase activity"/>
    <property type="evidence" value="ECO:0007669"/>
    <property type="project" value="UniProtKB-KW"/>
</dbReference>
<dbReference type="EMBL" id="JARXRO010000006">
    <property type="protein sequence ID" value="MDH5832461.1"/>
    <property type="molecule type" value="Genomic_DNA"/>
</dbReference>
<evidence type="ECO:0000259" key="6">
    <source>
        <dbReference type="Pfam" id="PF05175"/>
    </source>
</evidence>
<gene>
    <name evidence="7" type="ORF">QFW81_00750</name>
</gene>
<dbReference type="Proteomes" id="UP001156873">
    <property type="component" value="Unassembled WGS sequence"/>
</dbReference>
<evidence type="ECO:0000313" key="7">
    <source>
        <dbReference type="EMBL" id="MDH5832461.1"/>
    </source>
</evidence>
<protein>
    <recommendedName>
        <fullName evidence="1">peptide chain release factor N(5)-glutamine methyltransferase</fullName>
        <ecNumber evidence="1">2.1.1.297</ecNumber>
    </recommendedName>
</protein>
<proteinExistence type="predicted"/>
<evidence type="ECO:0000256" key="4">
    <source>
        <dbReference type="ARBA" id="ARBA00022691"/>
    </source>
</evidence>
<accession>A0ABT6JR53</accession>
<dbReference type="CDD" id="cd02440">
    <property type="entry name" value="AdoMet_MTases"/>
    <property type="match status" value="1"/>
</dbReference>
<dbReference type="PANTHER" id="PTHR18895">
    <property type="entry name" value="HEMK METHYLTRANSFERASE"/>
    <property type="match status" value="1"/>
</dbReference>
<dbReference type="InterPro" id="IPR004556">
    <property type="entry name" value="HemK-like"/>
</dbReference>
<dbReference type="InterPro" id="IPR029063">
    <property type="entry name" value="SAM-dependent_MTases_sf"/>
</dbReference>
<dbReference type="NCBIfam" id="TIGR00536">
    <property type="entry name" value="hemK_fam"/>
    <property type="match status" value="1"/>
</dbReference>
<dbReference type="SUPFAM" id="SSF53335">
    <property type="entry name" value="S-adenosyl-L-methionine-dependent methyltransferases"/>
    <property type="match status" value="1"/>
</dbReference>
<evidence type="ECO:0000256" key="2">
    <source>
        <dbReference type="ARBA" id="ARBA00022603"/>
    </source>
</evidence>
<comment type="catalytic activity">
    <reaction evidence="5">
        <text>L-glutaminyl-[peptide chain release factor] + S-adenosyl-L-methionine = N(5)-methyl-L-glutaminyl-[peptide chain release factor] + S-adenosyl-L-homocysteine + H(+)</text>
        <dbReference type="Rhea" id="RHEA:42896"/>
        <dbReference type="Rhea" id="RHEA-COMP:10271"/>
        <dbReference type="Rhea" id="RHEA-COMP:10272"/>
        <dbReference type="ChEBI" id="CHEBI:15378"/>
        <dbReference type="ChEBI" id="CHEBI:30011"/>
        <dbReference type="ChEBI" id="CHEBI:57856"/>
        <dbReference type="ChEBI" id="CHEBI:59789"/>
        <dbReference type="ChEBI" id="CHEBI:61891"/>
        <dbReference type="EC" id="2.1.1.297"/>
    </reaction>
</comment>
<reference evidence="7 8" key="1">
    <citation type="submission" date="2023-04" db="EMBL/GenBank/DDBJ databases">
        <title>Luteimonas sp. M1R5S59.</title>
        <authorList>
            <person name="Sun J.-Q."/>
        </authorList>
    </citation>
    <scope>NUCLEOTIDE SEQUENCE [LARGE SCALE GENOMIC DNA]</scope>
    <source>
        <strain evidence="7 8">M1R5S59</strain>
    </source>
</reference>
<dbReference type="GO" id="GO:0032259">
    <property type="term" value="P:methylation"/>
    <property type="evidence" value="ECO:0007669"/>
    <property type="project" value="UniProtKB-KW"/>
</dbReference>
<sequence>MIQADAYHARLSRLRDCWRPAPDKPEETPENTLLALWWTAAGAPRSAVSAATTMPAALDVDAQARLDTLLAQRIAGVPLAHLTGRQHFMGMELLAGPDALIPRAETELLATAAIDLARAAVQDRADALVIDVCTGCGNLALAIARGAAPVRVQASDLSTDAVGLARRNAAALGLDARVDIHCGDLLSPFDTPQFHGGVDVLVCNPPYISSGKVPAMAPEIAGHEPALAFDGGPLGVSILTRLVQDAPRFLRAGGWLAFEVGVGQGPAMARRLRNERAFDAVRELHDGAGTVRAVLARRSDVVEATA</sequence>
<feature type="domain" description="Methyltransferase small" evidence="6">
    <location>
        <begin position="122"/>
        <end position="212"/>
    </location>
</feature>
<dbReference type="PANTHER" id="PTHR18895:SF74">
    <property type="entry name" value="MTRF1L RELEASE FACTOR GLUTAMINE METHYLTRANSFERASE"/>
    <property type="match status" value="1"/>
</dbReference>
<keyword evidence="3 7" id="KW-0808">Transferase</keyword>
<keyword evidence="8" id="KW-1185">Reference proteome</keyword>
<dbReference type="InterPro" id="IPR002052">
    <property type="entry name" value="DNA_methylase_N6_adenine_CS"/>
</dbReference>
<keyword evidence="4" id="KW-0949">S-adenosyl-L-methionine</keyword>
<dbReference type="Gene3D" id="3.40.50.150">
    <property type="entry name" value="Vaccinia Virus protein VP39"/>
    <property type="match status" value="1"/>
</dbReference>
<dbReference type="InterPro" id="IPR007848">
    <property type="entry name" value="Small_mtfrase_dom"/>
</dbReference>
<dbReference type="Pfam" id="PF05175">
    <property type="entry name" value="MTS"/>
    <property type="match status" value="1"/>
</dbReference>
<organism evidence="7 8">
    <name type="scientific">Luteimonas kalidii</name>
    <dbReference type="NCBI Taxonomy" id="3042025"/>
    <lineage>
        <taxon>Bacteria</taxon>
        <taxon>Pseudomonadati</taxon>
        <taxon>Pseudomonadota</taxon>
        <taxon>Gammaproteobacteria</taxon>
        <taxon>Lysobacterales</taxon>
        <taxon>Lysobacteraceae</taxon>
        <taxon>Luteimonas</taxon>
    </lineage>
</organism>
<dbReference type="EC" id="2.1.1.297" evidence="1"/>
<evidence type="ECO:0000256" key="3">
    <source>
        <dbReference type="ARBA" id="ARBA00022679"/>
    </source>
</evidence>
<dbReference type="PROSITE" id="PS00092">
    <property type="entry name" value="N6_MTASE"/>
    <property type="match status" value="1"/>
</dbReference>
<evidence type="ECO:0000256" key="1">
    <source>
        <dbReference type="ARBA" id="ARBA00012771"/>
    </source>
</evidence>
<dbReference type="Gene3D" id="1.10.8.10">
    <property type="entry name" value="DNA helicase RuvA subunit, C-terminal domain"/>
    <property type="match status" value="1"/>
</dbReference>
<dbReference type="RefSeq" id="WP_280576646.1">
    <property type="nucleotide sequence ID" value="NZ_JARXRO010000006.1"/>
</dbReference>
<dbReference type="InterPro" id="IPR050320">
    <property type="entry name" value="N5-glutamine_MTase"/>
</dbReference>
<keyword evidence="2 7" id="KW-0489">Methyltransferase</keyword>
<comment type="caution">
    <text evidence="7">The sequence shown here is derived from an EMBL/GenBank/DDBJ whole genome shotgun (WGS) entry which is preliminary data.</text>
</comment>